<proteinExistence type="predicted"/>
<comment type="caution">
    <text evidence="4">The sequence shown here is derived from an EMBL/GenBank/DDBJ whole genome shotgun (WGS) entry which is preliminary data.</text>
</comment>
<dbReference type="AlphaFoldDB" id="A0A1I0JUQ6"/>
<dbReference type="SMART" id="SM00327">
    <property type="entry name" value="VWA"/>
    <property type="match status" value="1"/>
</dbReference>
<sequence>MQTDMEMREYDGEERRALNMIWTAAEDHSFHPEFMAFDRYGKADLYLNSIIGYVHRWYDGGKLSELFGAFQGTALQDIYDTIFWLGLECGAYEKEREGRPALEELRGEYWAQVLEESKWSAQEKLVQSLQTGWGRLVLGEKPEVTPWERGILSGLSFDGAADTDEIMERVSGILWKYFRFDCRSEQKRKENRKRIKGMIKPFRFVRPARGVIVRNTLNEHGQEFPESGDDQSETSGKAHKKPSDAAKGFFFWPEASSKRREEAVRSYIDACYGVSMYGERQNQAIRHMLCTGCHSTCGLHFTRGEKFRQDPDRGESARQLWEAAQQRKKNREQFEKNRSEYENSIRRLMEQIRNTLLVDLQPVPEKSRQGKLMGESVWRAVYLEDDRVFLKVSEEERQNVSVDLMLDASASRMGHEAVIAAQGYVIAESLTRCGIPVQVYSFSAIQNYTVFRIFRGYEEKEKNKGILDYVAAGWNRDGLALRAAGHLAGQSPCEKRLLIVLTDASPNDEQRMAPVSGAARGKVYSGDAGIEDTAMEVRQLKKQGIKVMAVFYGLDSDLEGARKIYGSSFVRIRGMGQLADTVGNLLTSQLRSGRQQKIKKRRGYPGAGQAFRISGISRICPLQITFGLEIWFGAASRPTVVPNLLEIPQRVSPP</sequence>
<evidence type="ECO:0000256" key="2">
    <source>
        <dbReference type="SAM" id="MobiDB-lite"/>
    </source>
</evidence>
<dbReference type="InterPro" id="IPR051928">
    <property type="entry name" value="NorD/CobT"/>
</dbReference>
<dbReference type="InterPro" id="IPR002035">
    <property type="entry name" value="VWF_A"/>
</dbReference>
<dbReference type="Pfam" id="PF11775">
    <property type="entry name" value="CobT_C"/>
    <property type="match status" value="1"/>
</dbReference>
<dbReference type="InterPro" id="IPR025861">
    <property type="entry name" value="CobT_VWA_dom"/>
</dbReference>
<evidence type="ECO:0000259" key="3">
    <source>
        <dbReference type="SMART" id="SM00327"/>
    </source>
</evidence>
<feature type="region of interest" description="Disordered" evidence="2">
    <location>
        <begin position="217"/>
        <end position="242"/>
    </location>
</feature>
<dbReference type="PANTHER" id="PTHR41248">
    <property type="entry name" value="NORD PROTEIN"/>
    <property type="match status" value="1"/>
</dbReference>
<feature type="domain" description="VWFA" evidence="3">
    <location>
        <begin position="401"/>
        <end position="590"/>
    </location>
</feature>
<dbReference type="EMBL" id="FOIO01000067">
    <property type="protein sequence ID" value="SEU13854.1"/>
    <property type="molecule type" value="Genomic_DNA"/>
</dbReference>
<accession>A0A1I0JUQ6</accession>
<dbReference type="SUPFAM" id="SSF53300">
    <property type="entry name" value="vWA-like"/>
    <property type="match status" value="1"/>
</dbReference>
<feature type="coiled-coil region" evidence="1">
    <location>
        <begin position="324"/>
        <end position="351"/>
    </location>
</feature>
<evidence type="ECO:0000313" key="5">
    <source>
        <dbReference type="Proteomes" id="UP000182121"/>
    </source>
</evidence>
<dbReference type="InterPro" id="IPR036465">
    <property type="entry name" value="vWFA_dom_sf"/>
</dbReference>
<protein>
    <submittedName>
        <fullName evidence="4">Cobalamin biosynthesis protein CobT VWA domain-containing protein</fullName>
    </submittedName>
</protein>
<dbReference type="Proteomes" id="UP000182121">
    <property type="component" value="Unassembled WGS sequence"/>
</dbReference>
<name>A0A1I0JUQ6_9FIRM</name>
<reference evidence="4 5" key="1">
    <citation type="submission" date="2016-10" db="EMBL/GenBank/DDBJ databases">
        <authorList>
            <person name="Varghese N."/>
            <person name="Submissions S."/>
        </authorList>
    </citation>
    <scope>NUCLEOTIDE SEQUENCE [LARGE SCALE GENOMIC DNA]</scope>
    <source>
        <strain evidence="4 5">NLAE-zl-C196</strain>
    </source>
</reference>
<evidence type="ECO:0000256" key="1">
    <source>
        <dbReference type="SAM" id="Coils"/>
    </source>
</evidence>
<dbReference type="Gene3D" id="3.40.50.410">
    <property type="entry name" value="von Willebrand factor, type A domain"/>
    <property type="match status" value="1"/>
</dbReference>
<organism evidence="4 5">
    <name type="scientific">Enterocloster clostridioformis</name>
    <dbReference type="NCBI Taxonomy" id="1531"/>
    <lineage>
        <taxon>Bacteria</taxon>
        <taxon>Bacillati</taxon>
        <taxon>Bacillota</taxon>
        <taxon>Clostridia</taxon>
        <taxon>Lachnospirales</taxon>
        <taxon>Lachnospiraceae</taxon>
        <taxon>Enterocloster</taxon>
    </lineage>
</organism>
<gene>
    <name evidence="4" type="ORF">SAMN05216521_106718</name>
</gene>
<evidence type="ECO:0000313" key="4">
    <source>
        <dbReference type="EMBL" id="SEU13854.1"/>
    </source>
</evidence>
<dbReference type="PANTHER" id="PTHR41248:SF1">
    <property type="entry name" value="NORD PROTEIN"/>
    <property type="match status" value="1"/>
</dbReference>
<keyword evidence="1" id="KW-0175">Coiled coil</keyword>